<reference evidence="2" key="1">
    <citation type="submission" date="2020-03" db="EMBL/GenBank/DDBJ databases">
        <title>Draft Genome Sequence of Cylindrodendrum hubeiense.</title>
        <authorList>
            <person name="Buettner E."/>
            <person name="Kellner H."/>
        </authorList>
    </citation>
    <scope>NUCLEOTIDE SEQUENCE</scope>
    <source>
        <strain evidence="2">IHI 201604</strain>
    </source>
</reference>
<dbReference type="Proteomes" id="UP000722485">
    <property type="component" value="Unassembled WGS sequence"/>
</dbReference>
<name>A0A9P5LFD9_9HYPO</name>
<dbReference type="EMBL" id="JAANBB010000118">
    <property type="protein sequence ID" value="KAF7549622.1"/>
    <property type="molecule type" value="Genomic_DNA"/>
</dbReference>
<feature type="region of interest" description="Disordered" evidence="1">
    <location>
        <begin position="89"/>
        <end position="140"/>
    </location>
</feature>
<comment type="caution">
    <text evidence="2">The sequence shown here is derived from an EMBL/GenBank/DDBJ whole genome shotgun (WGS) entry which is preliminary data.</text>
</comment>
<feature type="compositionally biased region" description="Basic and acidic residues" evidence="1">
    <location>
        <begin position="111"/>
        <end position="120"/>
    </location>
</feature>
<dbReference type="OrthoDB" id="5105779at2759"/>
<evidence type="ECO:0000313" key="3">
    <source>
        <dbReference type="Proteomes" id="UP000722485"/>
    </source>
</evidence>
<feature type="region of interest" description="Disordered" evidence="1">
    <location>
        <begin position="1"/>
        <end position="51"/>
    </location>
</feature>
<gene>
    <name evidence="2" type="ORF">G7Z17_g6273</name>
</gene>
<evidence type="ECO:0000313" key="2">
    <source>
        <dbReference type="EMBL" id="KAF7549622.1"/>
    </source>
</evidence>
<feature type="compositionally biased region" description="Polar residues" evidence="1">
    <location>
        <begin position="1"/>
        <end position="26"/>
    </location>
</feature>
<evidence type="ECO:0000256" key="1">
    <source>
        <dbReference type="SAM" id="MobiDB-lite"/>
    </source>
</evidence>
<proteinExistence type="predicted"/>
<accession>A0A9P5LFD9</accession>
<protein>
    <submittedName>
        <fullName evidence="2">Uncharacterized protein</fullName>
    </submittedName>
</protein>
<dbReference type="AlphaFoldDB" id="A0A9P5LFD9"/>
<keyword evidence="3" id="KW-1185">Reference proteome</keyword>
<organism evidence="2 3">
    <name type="scientific">Cylindrodendrum hubeiense</name>
    <dbReference type="NCBI Taxonomy" id="595255"/>
    <lineage>
        <taxon>Eukaryota</taxon>
        <taxon>Fungi</taxon>
        <taxon>Dikarya</taxon>
        <taxon>Ascomycota</taxon>
        <taxon>Pezizomycotina</taxon>
        <taxon>Sordariomycetes</taxon>
        <taxon>Hypocreomycetidae</taxon>
        <taxon>Hypocreales</taxon>
        <taxon>Nectriaceae</taxon>
        <taxon>Cylindrodendrum</taxon>
    </lineage>
</organism>
<sequence>MVKRSSNANPKSTGSKRLQTATSPPTANLAEESDTFPSARENMEHADANPDVLFRVQSPMMALFLSDSEAPFTGLARTAPWEQNPVLQAGRRTMTVQAMHGSASEPDDEGDTNKGTDKKERKERKSRGNKEHGKKQSSKT</sequence>